<dbReference type="PANTHER" id="PTHR37953">
    <property type="entry name" value="UPF0127 PROTEIN MJ1496"/>
    <property type="match status" value="1"/>
</dbReference>
<evidence type="ECO:0000313" key="3">
    <source>
        <dbReference type="Proteomes" id="UP000611500"/>
    </source>
</evidence>
<dbReference type="Proteomes" id="UP000611500">
    <property type="component" value="Unassembled WGS sequence"/>
</dbReference>
<organism evidence="2 3">
    <name type="scientific">Pseudodonghicola xiamenensis</name>
    <dbReference type="NCBI Taxonomy" id="337702"/>
    <lineage>
        <taxon>Bacteria</taxon>
        <taxon>Pseudomonadati</taxon>
        <taxon>Pseudomonadota</taxon>
        <taxon>Alphaproteobacteria</taxon>
        <taxon>Rhodobacterales</taxon>
        <taxon>Paracoccaceae</taxon>
        <taxon>Pseudodonghicola</taxon>
    </lineage>
</organism>
<evidence type="ECO:0000256" key="1">
    <source>
        <dbReference type="SAM" id="SignalP"/>
    </source>
</evidence>
<proteinExistence type="predicted"/>
<keyword evidence="3" id="KW-1185">Reference proteome</keyword>
<reference evidence="2" key="1">
    <citation type="journal article" date="2014" name="Int. J. Syst. Evol. Microbiol.">
        <title>Complete genome sequence of Corynebacterium casei LMG S-19264T (=DSM 44701T), isolated from a smear-ripened cheese.</title>
        <authorList>
            <consortium name="US DOE Joint Genome Institute (JGI-PGF)"/>
            <person name="Walter F."/>
            <person name="Albersmeier A."/>
            <person name="Kalinowski J."/>
            <person name="Ruckert C."/>
        </authorList>
    </citation>
    <scope>NUCLEOTIDE SEQUENCE</scope>
    <source>
        <strain evidence="2">CGMCC 1.7081</strain>
    </source>
</reference>
<feature type="chain" id="PRO_5035268350" description="DUF192 domain-containing protein" evidence="1">
    <location>
        <begin position="21"/>
        <end position="154"/>
    </location>
</feature>
<dbReference type="InterPro" id="IPR003795">
    <property type="entry name" value="DUF192"/>
</dbReference>
<dbReference type="AlphaFoldDB" id="A0A8J3MBW5"/>
<dbReference type="Pfam" id="PF02643">
    <property type="entry name" value="DUF192"/>
    <property type="match status" value="1"/>
</dbReference>
<protein>
    <recommendedName>
        <fullName evidence="4">DUF192 domain-containing protein</fullName>
    </recommendedName>
</protein>
<feature type="signal peptide" evidence="1">
    <location>
        <begin position="1"/>
        <end position="20"/>
    </location>
</feature>
<reference evidence="2" key="2">
    <citation type="submission" date="2020-09" db="EMBL/GenBank/DDBJ databases">
        <authorList>
            <person name="Sun Q."/>
            <person name="Zhou Y."/>
        </authorList>
    </citation>
    <scope>NUCLEOTIDE SEQUENCE</scope>
    <source>
        <strain evidence="2">CGMCC 1.7081</strain>
    </source>
</reference>
<evidence type="ECO:0000313" key="2">
    <source>
        <dbReference type="EMBL" id="GHG87731.1"/>
    </source>
</evidence>
<dbReference type="PANTHER" id="PTHR37953:SF1">
    <property type="entry name" value="UPF0127 PROTEIN MJ1496"/>
    <property type="match status" value="1"/>
</dbReference>
<sequence length="154" mass="16827">MIRRLALASILICAAGAALAQCRADRVDLRGDWGQAGFSVELAVTPQQRARGLMYRQTLPRGAGMLFVYDPPQHVSFWMKNTLIPLDMLFLDRQGVVRRVHSDATPGDLTPIDGGEGIFAVLEINAGLARRYGIAPGTVMRHPIFSQGPAVWPC</sequence>
<dbReference type="InterPro" id="IPR038695">
    <property type="entry name" value="Saro_0823-like_sf"/>
</dbReference>
<accession>A0A8J3MBW5</accession>
<evidence type="ECO:0008006" key="4">
    <source>
        <dbReference type="Google" id="ProtNLM"/>
    </source>
</evidence>
<dbReference type="EMBL" id="BNAP01000004">
    <property type="protein sequence ID" value="GHG87731.1"/>
    <property type="molecule type" value="Genomic_DNA"/>
</dbReference>
<name>A0A8J3MBW5_9RHOB</name>
<dbReference type="RefSeq" id="WP_028093121.1">
    <property type="nucleotide sequence ID" value="NZ_BNAP01000004.1"/>
</dbReference>
<comment type="caution">
    <text evidence="2">The sequence shown here is derived from an EMBL/GenBank/DDBJ whole genome shotgun (WGS) entry which is preliminary data.</text>
</comment>
<dbReference type="Gene3D" id="2.60.120.1140">
    <property type="entry name" value="Protein of unknown function DUF192"/>
    <property type="match status" value="1"/>
</dbReference>
<keyword evidence="1" id="KW-0732">Signal</keyword>
<gene>
    <name evidence="2" type="ORF">GCM10010961_16430</name>
</gene>